<keyword evidence="4" id="KW-1015">Disulfide bond</keyword>
<dbReference type="GO" id="GO:0006508">
    <property type="term" value="P:proteolysis"/>
    <property type="evidence" value="ECO:0007669"/>
    <property type="project" value="InterPro"/>
</dbReference>
<sequence>NNNKNRLKRQAYRDGRYPNTVWKNNRVAFFFDTSANSLLRSAFRKAAKLWSEDTCLDIYEDTCALSPDRIRVFAEEACWSDIGRLGGEQNLSLGEGCETVYYTRTQGTIGISSSQLMLEIFRYNYGIPYDFGSIMHYGSYAGSKNDKPTMIPTDALYTETLGSPFISFYDLLLLNRHYNCTGCLKENIADLFLRGVIMHVLDRCKQSRTVCYLQGFPHPRDCSKCICPGGYGGVDCKERPAGCGEEFTATPYPQVFHASVGSKSLGDTPQEDFDKCHYWIKAPLDKRIEVKLLRFSPDDIADDGCRYGGVEIKTQTDQRLTGYRFAKVKYNSSKFFSYVGIALNTTEFRLPPKWYNFRFCSTADANVTLVSDFYIVPIITYNRMNETSVSIQYRYF</sequence>
<evidence type="ECO:0000256" key="1">
    <source>
        <dbReference type="ARBA" id="ARBA00022723"/>
    </source>
</evidence>
<dbReference type="Proteomes" id="UP000050761">
    <property type="component" value="Unassembled WGS sequence"/>
</dbReference>
<dbReference type="Gene3D" id="3.40.390.10">
    <property type="entry name" value="Collagenase (Catalytic Domain)"/>
    <property type="match status" value="2"/>
</dbReference>
<dbReference type="SUPFAM" id="SSF55486">
    <property type="entry name" value="Metalloproteases ('zincins'), catalytic domain"/>
    <property type="match status" value="1"/>
</dbReference>
<dbReference type="PROSITE" id="PS01186">
    <property type="entry name" value="EGF_2"/>
    <property type="match status" value="1"/>
</dbReference>
<evidence type="ECO:0000256" key="3">
    <source>
        <dbReference type="ARBA" id="ARBA00023049"/>
    </source>
</evidence>
<evidence type="ECO:0000256" key="2">
    <source>
        <dbReference type="ARBA" id="ARBA00022833"/>
    </source>
</evidence>
<dbReference type="Pfam" id="PF01400">
    <property type="entry name" value="Astacin"/>
    <property type="match status" value="2"/>
</dbReference>
<organism evidence="8 9">
    <name type="scientific">Heligmosomoides polygyrus</name>
    <name type="common">Parasitic roundworm</name>
    <dbReference type="NCBI Taxonomy" id="6339"/>
    <lineage>
        <taxon>Eukaryota</taxon>
        <taxon>Metazoa</taxon>
        <taxon>Ecdysozoa</taxon>
        <taxon>Nematoda</taxon>
        <taxon>Chromadorea</taxon>
        <taxon>Rhabditida</taxon>
        <taxon>Rhabditina</taxon>
        <taxon>Rhabditomorpha</taxon>
        <taxon>Strongyloidea</taxon>
        <taxon>Heligmosomidae</taxon>
        <taxon>Heligmosomoides</taxon>
    </lineage>
</organism>
<reference evidence="9" key="2">
    <citation type="submission" date="2019-09" db="UniProtKB">
        <authorList>
            <consortium name="WormBaseParasite"/>
        </authorList>
    </citation>
    <scope>IDENTIFICATION</scope>
</reference>
<accession>A0A3P8EZI7</accession>
<gene>
    <name evidence="7" type="ORF">HPBE_LOCUS19365</name>
</gene>
<keyword evidence="3" id="KW-0482">Metalloprotease</keyword>
<protein>
    <submittedName>
        <fullName evidence="9">ZnMc domain-containing protein</fullName>
    </submittedName>
</protein>
<dbReference type="GO" id="GO:0004222">
    <property type="term" value="F:metalloendopeptidase activity"/>
    <property type="evidence" value="ECO:0007669"/>
    <property type="project" value="InterPro"/>
</dbReference>
<dbReference type="GO" id="GO:0008270">
    <property type="term" value="F:zinc ion binding"/>
    <property type="evidence" value="ECO:0007669"/>
    <property type="project" value="InterPro"/>
</dbReference>
<dbReference type="WBParaSite" id="HPBE_0001936601-mRNA-1">
    <property type="protein sequence ID" value="HPBE_0001936601-mRNA-1"/>
    <property type="gene ID" value="HPBE_0001936601"/>
</dbReference>
<name>A0A183GBA5_HELPZ</name>
<dbReference type="InterPro" id="IPR006026">
    <property type="entry name" value="Peptidase_Metallo"/>
</dbReference>
<feature type="domain" description="Peptidase M12A" evidence="6">
    <location>
        <begin position="10"/>
        <end position="181"/>
    </location>
</feature>
<keyword evidence="1" id="KW-0479">Metal-binding</keyword>
<keyword evidence="8" id="KW-1185">Reference proteome</keyword>
<evidence type="ECO:0000256" key="4">
    <source>
        <dbReference type="ARBA" id="ARBA00023157"/>
    </source>
</evidence>
<dbReference type="SMART" id="SM00235">
    <property type="entry name" value="ZnMc"/>
    <property type="match status" value="1"/>
</dbReference>
<evidence type="ECO:0000259" key="6">
    <source>
        <dbReference type="PROSITE" id="PS51864"/>
    </source>
</evidence>
<dbReference type="PANTHER" id="PTHR10127">
    <property type="entry name" value="DISCOIDIN, CUB, EGF, LAMININ , AND ZINC METALLOPROTEASE DOMAIN CONTAINING"/>
    <property type="match status" value="1"/>
</dbReference>
<dbReference type="InterPro" id="IPR000742">
    <property type="entry name" value="EGF"/>
</dbReference>
<keyword evidence="3" id="KW-0378">Hydrolase</keyword>
<evidence type="ECO:0000313" key="8">
    <source>
        <dbReference type="Proteomes" id="UP000050761"/>
    </source>
</evidence>
<accession>A0A183GBA5</accession>
<keyword evidence="3" id="KW-0645">Protease</keyword>
<dbReference type="PANTHER" id="PTHR10127:SF793">
    <property type="entry name" value="ZINC METALLOPROTEINASE NAS-31"/>
    <property type="match status" value="1"/>
</dbReference>
<comment type="caution">
    <text evidence="5">Lacks conserved residue(s) required for the propagation of feature annotation.</text>
</comment>
<dbReference type="InterPro" id="IPR001506">
    <property type="entry name" value="Peptidase_M12A"/>
</dbReference>
<evidence type="ECO:0000256" key="5">
    <source>
        <dbReference type="PROSITE-ProRule" id="PRU01211"/>
    </source>
</evidence>
<dbReference type="EMBL" id="UZAH01031313">
    <property type="protein sequence ID" value="VDP14903.1"/>
    <property type="molecule type" value="Genomic_DNA"/>
</dbReference>
<evidence type="ECO:0000313" key="7">
    <source>
        <dbReference type="EMBL" id="VDP14903.1"/>
    </source>
</evidence>
<reference evidence="7 8" key="1">
    <citation type="submission" date="2018-11" db="EMBL/GenBank/DDBJ databases">
        <authorList>
            <consortium name="Pathogen Informatics"/>
        </authorList>
    </citation>
    <scope>NUCLEOTIDE SEQUENCE [LARGE SCALE GENOMIC DNA]</scope>
</reference>
<dbReference type="AlphaFoldDB" id="A0A183GBA5"/>
<keyword evidence="2" id="KW-0862">Zinc</keyword>
<evidence type="ECO:0000313" key="9">
    <source>
        <dbReference type="WBParaSite" id="HPBE_0001936601-mRNA-1"/>
    </source>
</evidence>
<dbReference type="PROSITE" id="PS51864">
    <property type="entry name" value="ASTACIN"/>
    <property type="match status" value="1"/>
</dbReference>
<dbReference type="OrthoDB" id="291007at2759"/>
<dbReference type="InterPro" id="IPR024079">
    <property type="entry name" value="MetalloPept_cat_dom_sf"/>
</dbReference>
<proteinExistence type="predicted"/>